<sequence>MQLFKDCGCGCKGKKQENKFIISVISGLTFFIVANPETFRLVRRVLGPRIATPTGCPSTLGLVVHGIVFTLIVWGMMNIKKEGVVKNGCGCNGKKGSKVVVKPPSPPPPMVEAPDPEPEFGEPQIELIDSGRQLESMSLQSDGAPF</sequence>
<evidence type="ECO:0000256" key="2">
    <source>
        <dbReference type="SAM" id="Phobius"/>
    </source>
</evidence>
<name>A0AB38ZM33_9VIRU</name>
<keyword evidence="2" id="KW-0812">Transmembrane</keyword>
<reference evidence="3" key="1">
    <citation type="submission" date="2024-01" db="EMBL/GenBank/DDBJ databases">
        <title>Genomic and biogeographic characterisation of Mantoniella tinhauana virus 1, the first discovered Mantoniella-infecting prasinovirus.</title>
        <authorList>
            <person name="Rey Redondo E."/>
            <person name="Yung C.C.M."/>
        </authorList>
    </citation>
    <scope>NUCLEOTIDE SEQUENCE</scope>
    <source>
        <strain evidence="3">Lau Fau Shan</strain>
    </source>
</reference>
<feature type="transmembrane region" description="Helical" evidence="2">
    <location>
        <begin position="59"/>
        <end position="77"/>
    </location>
</feature>
<keyword evidence="2" id="KW-0472">Membrane</keyword>
<evidence type="ECO:0000313" key="3">
    <source>
        <dbReference type="EMBL" id="XAO13437.1"/>
    </source>
</evidence>
<evidence type="ECO:0000256" key="1">
    <source>
        <dbReference type="SAM" id="MobiDB-lite"/>
    </source>
</evidence>
<dbReference type="EMBL" id="PP130629">
    <property type="protein sequence ID" value="XAO13437.1"/>
    <property type="molecule type" value="Genomic_DNA"/>
</dbReference>
<accession>A0AB38ZM33</accession>
<feature type="transmembrane region" description="Helical" evidence="2">
    <location>
        <begin position="20"/>
        <end position="39"/>
    </location>
</feature>
<organism evidence="3">
    <name type="scientific">Mantoniella tinhauana virus 1</name>
    <dbReference type="NCBI Taxonomy" id="3111543"/>
    <lineage>
        <taxon>Viruses</taxon>
    </lineage>
</organism>
<keyword evidence="2" id="KW-1133">Transmembrane helix</keyword>
<proteinExistence type="predicted"/>
<protein>
    <submittedName>
        <fullName evidence="3">Uncharacterized protein</fullName>
    </submittedName>
</protein>
<feature type="region of interest" description="Disordered" evidence="1">
    <location>
        <begin position="98"/>
        <end position="123"/>
    </location>
</feature>